<dbReference type="SUPFAM" id="SSF56112">
    <property type="entry name" value="Protein kinase-like (PK-like)"/>
    <property type="match status" value="1"/>
</dbReference>
<gene>
    <name evidence="5" type="ORF">RSOLAG22IIIB_11061</name>
</gene>
<protein>
    <recommendedName>
        <fullName evidence="4">Protein kinase domain-containing protein</fullName>
    </recommendedName>
</protein>
<accession>A0A0K6G6X0</accession>
<dbReference type="GO" id="GO:0005524">
    <property type="term" value="F:ATP binding"/>
    <property type="evidence" value="ECO:0007669"/>
    <property type="project" value="UniProtKB-KW"/>
</dbReference>
<dbReference type="InterPro" id="IPR008271">
    <property type="entry name" value="Ser/Thr_kinase_AS"/>
</dbReference>
<keyword evidence="2" id="KW-0067">ATP-binding</keyword>
<evidence type="ECO:0000256" key="2">
    <source>
        <dbReference type="ARBA" id="ARBA00022840"/>
    </source>
</evidence>
<dbReference type="GO" id="GO:0004672">
    <property type="term" value="F:protein kinase activity"/>
    <property type="evidence" value="ECO:0007669"/>
    <property type="project" value="InterPro"/>
</dbReference>
<evidence type="ECO:0000256" key="1">
    <source>
        <dbReference type="ARBA" id="ARBA00022741"/>
    </source>
</evidence>
<evidence type="ECO:0000313" key="6">
    <source>
        <dbReference type="Proteomes" id="UP000044841"/>
    </source>
</evidence>
<feature type="region of interest" description="Disordered" evidence="3">
    <location>
        <begin position="32"/>
        <end position="76"/>
    </location>
</feature>
<dbReference type="Gene3D" id="1.10.510.10">
    <property type="entry name" value="Transferase(Phosphotransferase) domain 1"/>
    <property type="match status" value="1"/>
</dbReference>
<proteinExistence type="predicted"/>
<name>A0A0K6G6X0_9AGAM</name>
<evidence type="ECO:0000313" key="5">
    <source>
        <dbReference type="EMBL" id="CUA74220.1"/>
    </source>
</evidence>
<evidence type="ECO:0000256" key="3">
    <source>
        <dbReference type="SAM" id="MobiDB-lite"/>
    </source>
</evidence>
<organism evidence="5 6">
    <name type="scientific">Rhizoctonia solani</name>
    <dbReference type="NCBI Taxonomy" id="456999"/>
    <lineage>
        <taxon>Eukaryota</taxon>
        <taxon>Fungi</taxon>
        <taxon>Dikarya</taxon>
        <taxon>Basidiomycota</taxon>
        <taxon>Agaricomycotina</taxon>
        <taxon>Agaricomycetes</taxon>
        <taxon>Cantharellales</taxon>
        <taxon>Ceratobasidiaceae</taxon>
        <taxon>Rhizoctonia</taxon>
    </lineage>
</organism>
<dbReference type="PROSITE" id="PS50011">
    <property type="entry name" value="PROTEIN_KINASE_DOM"/>
    <property type="match status" value="1"/>
</dbReference>
<feature type="compositionally biased region" description="Basic and acidic residues" evidence="3">
    <location>
        <begin position="39"/>
        <end position="72"/>
    </location>
</feature>
<dbReference type="PANTHER" id="PTHR27001">
    <property type="entry name" value="OS01G0253100 PROTEIN"/>
    <property type="match status" value="1"/>
</dbReference>
<keyword evidence="1" id="KW-0547">Nucleotide-binding</keyword>
<sequence length="316" mass="35424">MVYSIRAVQGAVDTSNVHFERLAKSYRHILARTRRKHTSNKDPHPQKIPTDKKHRGINDKNGQLEDRVEPANKHSRRIARPSQLAPFGQIQVPEKKSSMVVVTFLVLPTQPISEILIRLGRHGCRDITSQLNLSGFGSSAVSTGGFGDVYQGTLQDGALVGIKCLRILVGMDDEDGKNQLKRAARELYVWSKCRHPNILDLLGVAKYDNRVAMVSPWMVNGNLTWYLTRYPSADRYNLCAQIADAIAFLRENAIVHGDIKGANILVSDDHIPKLTDFGNSAISECVMDTCNLDKYAHLFRPEYMRELRTLYGAING</sequence>
<evidence type="ECO:0000259" key="4">
    <source>
        <dbReference type="PROSITE" id="PS50011"/>
    </source>
</evidence>
<keyword evidence="6" id="KW-1185">Reference proteome</keyword>
<dbReference type="InterPro" id="IPR011009">
    <property type="entry name" value="Kinase-like_dom_sf"/>
</dbReference>
<dbReference type="PANTHER" id="PTHR27001:SF931">
    <property type="entry name" value="OS11G0664100 PROTEIN"/>
    <property type="match status" value="1"/>
</dbReference>
<dbReference type="Proteomes" id="UP000044841">
    <property type="component" value="Unassembled WGS sequence"/>
</dbReference>
<dbReference type="SMART" id="SM00220">
    <property type="entry name" value="S_TKc"/>
    <property type="match status" value="1"/>
</dbReference>
<dbReference type="InterPro" id="IPR000719">
    <property type="entry name" value="Prot_kinase_dom"/>
</dbReference>
<dbReference type="Pfam" id="PF00069">
    <property type="entry name" value="Pkinase"/>
    <property type="match status" value="1"/>
</dbReference>
<dbReference type="PROSITE" id="PS00108">
    <property type="entry name" value="PROTEIN_KINASE_ST"/>
    <property type="match status" value="1"/>
</dbReference>
<dbReference type="EMBL" id="CYGV01001422">
    <property type="protein sequence ID" value="CUA74220.1"/>
    <property type="molecule type" value="Genomic_DNA"/>
</dbReference>
<reference evidence="5 6" key="1">
    <citation type="submission" date="2015-07" db="EMBL/GenBank/DDBJ databases">
        <authorList>
            <person name="Noorani M."/>
        </authorList>
    </citation>
    <scope>NUCLEOTIDE SEQUENCE [LARGE SCALE GENOMIC DNA]</scope>
    <source>
        <strain evidence="5">BBA 69670</strain>
    </source>
</reference>
<feature type="domain" description="Protein kinase" evidence="4">
    <location>
        <begin position="135"/>
        <end position="316"/>
    </location>
</feature>
<dbReference type="AlphaFoldDB" id="A0A0K6G6X0"/>
<dbReference type="GO" id="GO:0005886">
    <property type="term" value="C:plasma membrane"/>
    <property type="evidence" value="ECO:0007669"/>
    <property type="project" value="TreeGrafter"/>
</dbReference>